<dbReference type="KEGG" id="vmo:VMUT_0050"/>
<dbReference type="STRING" id="985053.VMUT_0050"/>
<dbReference type="AlphaFoldDB" id="F0QYY6"/>
<keyword evidence="3" id="KW-1185">Reference proteome</keyword>
<feature type="transmembrane region" description="Helical" evidence="1">
    <location>
        <begin position="191"/>
        <end position="208"/>
    </location>
</feature>
<dbReference type="EMBL" id="CP002529">
    <property type="protein sequence ID" value="ADY00267.1"/>
    <property type="molecule type" value="Genomic_DNA"/>
</dbReference>
<keyword evidence="1" id="KW-0472">Membrane</keyword>
<sequence>MNFGIFFAAFGISLLELSEAGAVTAIYQGIYRGFKPVLYAIAGVLLVLVPTFTVGRYIIYLPLDYVLAVSAAILFYFGYRLIRSARRYFRRVGKGKGSEEERGDLAVVFTVSAIEAFEAALVLIALIPRSYSSALIGTLLAAAIVVVLTALIKDQIARIRLPHLKYVLSALLFSLGTLWAMEAAGLDITDLVLIPLFFAYLGVNYLAIKV</sequence>
<gene>
    <name evidence="2" type="ordered locus">VMUT_0050</name>
</gene>
<dbReference type="Proteomes" id="UP000007485">
    <property type="component" value="Chromosome"/>
</dbReference>
<feature type="transmembrane region" description="Helical" evidence="1">
    <location>
        <begin position="37"/>
        <end position="59"/>
    </location>
</feature>
<feature type="transmembrane region" description="Helical" evidence="1">
    <location>
        <begin position="133"/>
        <end position="152"/>
    </location>
</feature>
<dbReference type="RefSeq" id="WP_013603431.1">
    <property type="nucleotide sequence ID" value="NC_015151.1"/>
</dbReference>
<keyword evidence="1" id="KW-0812">Transmembrane</keyword>
<evidence type="ECO:0000313" key="3">
    <source>
        <dbReference type="Proteomes" id="UP000007485"/>
    </source>
</evidence>
<dbReference type="GeneID" id="10287702"/>
<evidence type="ECO:0000256" key="1">
    <source>
        <dbReference type="SAM" id="Phobius"/>
    </source>
</evidence>
<keyword evidence="1" id="KW-1133">Transmembrane helix</keyword>
<proteinExistence type="predicted"/>
<dbReference type="InterPro" id="IPR031594">
    <property type="entry name" value="OFeT_1"/>
</dbReference>
<accession>F0QYY6</accession>
<protein>
    <submittedName>
        <fullName evidence="2">Uncharacterized protein</fullName>
    </submittedName>
</protein>
<organism evidence="2 3">
    <name type="scientific">Vulcanisaeta moutnovskia (strain 768-28)</name>
    <dbReference type="NCBI Taxonomy" id="985053"/>
    <lineage>
        <taxon>Archaea</taxon>
        <taxon>Thermoproteota</taxon>
        <taxon>Thermoprotei</taxon>
        <taxon>Thermoproteales</taxon>
        <taxon>Thermoproteaceae</taxon>
        <taxon>Vulcanisaeta</taxon>
    </lineage>
</organism>
<name>F0QYY6_VULM7</name>
<dbReference type="HOGENOM" id="CLU_110562_0_0_2"/>
<feature type="transmembrane region" description="Helical" evidence="1">
    <location>
        <begin position="164"/>
        <end position="185"/>
    </location>
</feature>
<dbReference type="OrthoDB" id="27450at2157"/>
<dbReference type="Pfam" id="PF16955">
    <property type="entry name" value="OFeT_1"/>
    <property type="match status" value="1"/>
</dbReference>
<reference evidence="2 3" key="1">
    <citation type="journal article" date="2011" name="J. Bacteriol.">
        <title>Complete genome sequence of 'Vulcanisaeta moutnovskia' strain 768-28, a novel member of the hyperthermophilic crenarchaeal genus vulcanisaeta.</title>
        <authorList>
            <person name="Gumerov V.M."/>
            <person name="Mardanov A.V."/>
            <person name="Beletsky A.V."/>
            <person name="Prokofeva M.I."/>
            <person name="Bonch-Osmolovskaya E.A."/>
            <person name="Ravin N.V."/>
            <person name="Skryabin K.G."/>
        </authorList>
    </citation>
    <scope>NUCLEOTIDE SEQUENCE [LARGE SCALE GENOMIC DNA]</scope>
    <source>
        <strain evidence="2 3">768-28</strain>
    </source>
</reference>
<feature type="transmembrane region" description="Helical" evidence="1">
    <location>
        <begin position="65"/>
        <end position="82"/>
    </location>
</feature>
<dbReference type="eggNOG" id="arCOG06010">
    <property type="taxonomic scope" value="Archaea"/>
</dbReference>
<feature type="transmembrane region" description="Helical" evidence="1">
    <location>
        <begin position="103"/>
        <end position="127"/>
    </location>
</feature>
<evidence type="ECO:0000313" key="2">
    <source>
        <dbReference type="EMBL" id="ADY00267.1"/>
    </source>
</evidence>
<feature type="transmembrane region" description="Helical" evidence="1">
    <location>
        <begin position="6"/>
        <end position="30"/>
    </location>
</feature>